<name>A0A4Y2NJF6_ARAVE</name>
<dbReference type="PANTHER" id="PTHR19303">
    <property type="entry name" value="TRANSPOSON"/>
    <property type="match status" value="1"/>
</dbReference>
<dbReference type="OrthoDB" id="6770693at2759"/>
<dbReference type="PANTHER" id="PTHR19303:SF73">
    <property type="entry name" value="PROTEIN PDC2"/>
    <property type="match status" value="1"/>
</dbReference>
<dbReference type="InterPro" id="IPR004875">
    <property type="entry name" value="DDE_SF_endonuclease_dom"/>
</dbReference>
<dbReference type="Proteomes" id="UP000499080">
    <property type="component" value="Unassembled WGS sequence"/>
</dbReference>
<dbReference type="GO" id="GO:0003677">
    <property type="term" value="F:DNA binding"/>
    <property type="evidence" value="ECO:0007669"/>
    <property type="project" value="TreeGrafter"/>
</dbReference>
<sequence>MKDWKNSGLKDILSGFDASNVFNLDETSLFYRLLPDKTLSFIDEKCTSGIVSKQRLTLLLGANMSGNEKLKPLVIDKSKTPHCFNYLNPARVRIPLPQNLK</sequence>
<evidence type="ECO:0000313" key="2">
    <source>
        <dbReference type="EMBL" id="GBN38954.1"/>
    </source>
</evidence>
<gene>
    <name evidence="2" type="primary">TIGD4_61</name>
    <name evidence="2" type="ORF">AVEN_256796_1</name>
</gene>
<dbReference type="EMBL" id="BGPR01009267">
    <property type="protein sequence ID" value="GBN38954.1"/>
    <property type="molecule type" value="Genomic_DNA"/>
</dbReference>
<feature type="domain" description="DDE-1" evidence="1">
    <location>
        <begin position="53"/>
        <end position="86"/>
    </location>
</feature>
<accession>A0A4Y2NJF6</accession>
<protein>
    <submittedName>
        <fullName evidence="2">Tigger transposable element-derived protein 4</fullName>
    </submittedName>
</protein>
<organism evidence="2 3">
    <name type="scientific">Araneus ventricosus</name>
    <name type="common">Orbweaver spider</name>
    <name type="synonym">Epeira ventricosa</name>
    <dbReference type="NCBI Taxonomy" id="182803"/>
    <lineage>
        <taxon>Eukaryota</taxon>
        <taxon>Metazoa</taxon>
        <taxon>Ecdysozoa</taxon>
        <taxon>Arthropoda</taxon>
        <taxon>Chelicerata</taxon>
        <taxon>Arachnida</taxon>
        <taxon>Araneae</taxon>
        <taxon>Araneomorphae</taxon>
        <taxon>Entelegynae</taxon>
        <taxon>Araneoidea</taxon>
        <taxon>Araneidae</taxon>
        <taxon>Araneus</taxon>
    </lineage>
</organism>
<dbReference type="Pfam" id="PF03184">
    <property type="entry name" value="DDE_1"/>
    <property type="match status" value="1"/>
</dbReference>
<comment type="caution">
    <text evidence="2">The sequence shown here is derived from an EMBL/GenBank/DDBJ whole genome shotgun (WGS) entry which is preliminary data.</text>
</comment>
<reference evidence="2 3" key="1">
    <citation type="journal article" date="2019" name="Sci. Rep.">
        <title>Orb-weaving spider Araneus ventricosus genome elucidates the spidroin gene catalogue.</title>
        <authorList>
            <person name="Kono N."/>
            <person name="Nakamura H."/>
            <person name="Ohtoshi R."/>
            <person name="Moran D.A.P."/>
            <person name="Shinohara A."/>
            <person name="Yoshida Y."/>
            <person name="Fujiwara M."/>
            <person name="Mori M."/>
            <person name="Tomita M."/>
            <person name="Arakawa K."/>
        </authorList>
    </citation>
    <scope>NUCLEOTIDE SEQUENCE [LARGE SCALE GENOMIC DNA]</scope>
</reference>
<evidence type="ECO:0000313" key="3">
    <source>
        <dbReference type="Proteomes" id="UP000499080"/>
    </source>
</evidence>
<dbReference type="GO" id="GO:0005634">
    <property type="term" value="C:nucleus"/>
    <property type="evidence" value="ECO:0007669"/>
    <property type="project" value="TreeGrafter"/>
</dbReference>
<dbReference type="InterPro" id="IPR050863">
    <property type="entry name" value="CenT-Element_Derived"/>
</dbReference>
<keyword evidence="3" id="KW-1185">Reference proteome</keyword>
<evidence type="ECO:0000259" key="1">
    <source>
        <dbReference type="Pfam" id="PF03184"/>
    </source>
</evidence>
<proteinExistence type="predicted"/>
<dbReference type="AlphaFoldDB" id="A0A4Y2NJF6"/>